<dbReference type="Proteomes" id="UP000480350">
    <property type="component" value="Unassembled WGS sequence"/>
</dbReference>
<dbReference type="GO" id="GO:0015288">
    <property type="term" value="F:porin activity"/>
    <property type="evidence" value="ECO:0007669"/>
    <property type="project" value="TreeGrafter"/>
</dbReference>
<evidence type="ECO:0000256" key="7">
    <source>
        <dbReference type="ARBA" id="ARBA00023237"/>
    </source>
</evidence>
<feature type="signal peptide" evidence="8">
    <location>
        <begin position="1"/>
        <end position="23"/>
    </location>
</feature>
<reference evidence="9 10" key="1">
    <citation type="submission" date="2019-12" db="EMBL/GenBank/DDBJ databases">
        <authorList>
            <person name="Lee S.D."/>
        </authorList>
    </citation>
    <scope>NUCLEOTIDE SEQUENCE [LARGE SCALE GENOMIC DNA]</scope>
    <source>
        <strain evidence="9 10">GH1-50</strain>
    </source>
</reference>
<keyword evidence="4" id="KW-1134">Transmembrane beta strand</keyword>
<comment type="similarity">
    <text evidence="2">Belongs to the outer membrane factor (OMF) (TC 1.B.17) family.</text>
</comment>
<dbReference type="SUPFAM" id="SSF56954">
    <property type="entry name" value="Outer membrane efflux proteins (OEP)"/>
    <property type="match status" value="1"/>
</dbReference>
<keyword evidence="7" id="KW-0998">Cell outer membrane</keyword>
<dbReference type="PANTHER" id="PTHR30026">
    <property type="entry name" value="OUTER MEMBRANE PROTEIN TOLC"/>
    <property type="match status" value="1"/>
</dbReference>
<dbReference type="AlphaFoldDB" id="A0A7C9ISI5"/>
<dbReference type="InterPro" id="IPR010130">
    <property type="entry name" value="T1SS_OMP_TolC"/>
</dbReference>
<comment type="caution">
    <text evidence="9">The sequence shown here is derived from an EMBL/GenBank/DDBJ whole genome shotgun (WGS) entry which is preliminary data.</text>
</comment>
<dbReference type="NCBIfam" id="TIGR01844">
    <property type="entry name" value="type_I_sec_TolC"/>
    <property type="match status" value="1"/>
</dbReference>
<keyword evidence="6" id="KW-0472">Membrane</keyword>
<dbReference type="Gene3D" id="1.20.1600.10">
    <property type="entry name" value="Outer membrane efflux proteins (OEP)"/>
    <property type="match status" value="1"/>
</dbReference>
<evidence type="ECO:0000256" key="4">
    <source>
        <dbReference type="ARBA" id="ARBA00022452"/>
    </source>
</evidence>
<sequence length="454" mass="48497">MGRKFGWTALACVAALSFGGAGAAVAETLADALTKTYRNSGLIEQNRAVLRAADEDVAQAVAALRPAITWAGSVNYTNPTIGDELTGSLGLNADMLLYDFGRSQLGIDAAKETVLATRQALVDVENTVLLNAVTAYLAVRRSEAFVGLRENNVRLLTEQLRATRDRFEVGEVTRTDVSLAEARLAAARSGLAAEQGGLARAQEQYKAIVGDYPGSLAAARAPAVPGSEGAARDIARKENPQIRQVQHQVRATELIVEQAKLGRRPSLTASGGLSINDEGDDQTRLGLTLGGPIYQGGAVSSRERRAQAQRDQVRAQLYTTGLLVDQQVGNAYANLAVAVASIDASQRQVRAAELALEGVREELQLGARTTLEVLDQEQELLDARTNLVSSEVDRILAAYQILDATGRLTATNLGLNVPIYDPAAYYNSVKDAPFSTPSKQGQRLDRVMRALGKE</sequence>
<dbReference type="RefSeq" id="WP_160763844.1">
    <property type="nucleotide sequence ID" value="NZ_WUPT01000001.1"/>
</dbReference>
<evidence type="ECO:0000256" key="3">
    <source>
        <dbReference type="ARBA" id="ARBA00022448"/>
    </source>
</evidence>
<protein>
    <submittedName>
        <fullName evidence="9">TolC family outer membrane protein</fullName>
    </submittedName>
</protein>
<evidence type="ECO:0000256" key="5">
    <source>
        <dbReference type="ARBA" id="ARBA00022692"/>
    </source>
</evidence>
<dbReference type="InterPro" id="IPR051906">
    <property type="entry name" value="TolC-like"/>
</dbReference>
<dbReference type="EMBL" id="WUPT01000001">
    <property type="protein sequence ID" value="MXQ08005.1"/>
    <property type="molecule type" value="Genomic_DNA"/>
</dbReference>
<name>A0A7C9ISI5_9RHOB</name>
<feature type="chain" id="PRO_5028974766" evidence="8">
    <location>
        <begin position="24"/>
        <end position="454"/>
    </location>
</feature>
<dbReference type="PANTHER" id="PTHR30026:SF22">
    <property type="entry name" value="OUTER MEMBRANE EFFLUX PROTEIN"/>
    <property type="match status" value="1"/>
</dbReference>
<dbReference type="Pfam" id="PF02321">
    <property type="entry name" value="OEP"/>
    <property type="match status" value="2"/>
</dbReference>
<dbReference type="GO" id="GO:0015562">
    <property type="term" value="F:efflux transmembrane transporter activity"/>
    <property type="evidence" value="ECO:0007669"/>
    <property type="project" value="InterPro"/>
</dbReference>
<reference evidence="9 10" key="2">
    <citation type="submission" date="2020-03" db="EMBL/GenBank/DDBJ databases">
        <title>Kangsaoukella pontilimi gen. nov., sp. nov., a new member of the family Rhodobacteraceae isolated from a tidal mudflat.</title>
        <authorList>
            <person name="Kim I.S."/>
        </authorList>
    </citation>
    <scope>NUCLEOTIDE SEQUENCE [LARGE SCALE GENOMIC DNA]</scope>
    <source>
        <strain evidence="9 10">GH1-50</strain>
    </source>
</reference>
<evidence type="ECO:0000256" key="1">
    <source>
        <dbReference type="ARBA" id="ARBA00004442"/>
    </source>
</evidence>
<dbReference type="GO" id="GO:1990281">
    <property type="term" value="C:efflux pump complex"/>
    <property type="evidence" value="ECO:0007669"/>
    <property type="project" value="TreeGrafter"/>
</dbReference>
<comment type="subcellular location">
    <subcellularLocation>
        <location evidence="1">Cell outer membrane</location>
    </subcellularLocation>
</comment>
<keyword evidence="3" id="KW-0813">Transport</keyword>
<gene>
    <name evidence="9" type="ORF">GQ651_09120</name>
</gene>
<keyword evidence="5" id="KW-0812">Transmembrane</keyword>
<keyword evidence="10" id="KW-1185">Reference proteome</keyword>
<evidence type="ECO:0000313" key="10">
    <source>
        <dbReference type="Proteomes" id="UP000480350"/>
    </source>
</evidence>
<keyword evidence="8" id="KW-0732">Signal</keyword>
<accession>A0A7C9ISI5</accession>
<evidence type="ECO:0000256" key="6">
    <source>
        <dbReference type="ARBA" id="ARBA00023136"/>
    </source>
</evidence>
<organism evidence="9 10">
    <name type="scientific">Kangsaoukella pontilimi</name>
    <dbReference type="NCBI Taxonomy" id="2691042"/>
    <lineage>
        <taxon>Bacteria</taxon>
        <taxon>Pseudomonadati</taxon>
        <taxon>Pseudomonadota</taxon>
        <taxon>Alphaproteobacteria</taxon>
        <taxon>Rhodobacterales</taxon>
        <taxon>Paracoccaceae</taxon>
        <taxon>Kangsaoukella</taxon>
    </lineage>
</organism>
<dbReference type="InterPro" id="IPR003423">
    <property type="entry name" value="OMP_efflux"/>
</dbReference>
<dbReference type="GO" id="GO:0009279">
    <property type="term" value="C:cell outer membrane"/>
    <property type="evidence" value="ECO:0007669"/>
    <property type="project" value="UniProtKB-SubCell"/>
</dbReference>
<evidence type="ECO:0000313" key="9">
    <source>
        <dbReference type="EMBL" id="MXQ08005.1"/>
    </source>
</evidence>
<proteinExistence type="inferred from homology"/>
<evidence type="ECO:0000256" key="2">
    <source>
        <dbReference type="ARBA" id="ARBA00007613"/>
    </source>
</evidence>
<evidence type="ECO:0000256" key="8">
    <source>
        <dbReference type="SAM" id="SignalP"/>
    </source>
</evidence>